<name>A0A0J7JAR5_9GAMM</name>
<evidence type="ECO:0000259" key="4">
    <source>
        <dbReference type="Pfam" id="PF00195"/>
    </source>
</evidence>
<dbReference type="GO" id="GO:0016747">
    <property type="term" value="F:acyltransferase activity, transferring groups other than amino-acyl groups"/>
    <property type="evidence" value="ECO:0007669"/>
    <property type="project" value="InterPro"/>
</dbReference>
<reference evidence="6 7" key="1">
    <citation type="submission" date="2015-06" db="EMBL/GenBank/DDBJ databases">
        <title>Marinobacter subterrani, a genetically tractable neutrophilic iron-oxidizing strain isolated from the Soudan Iron Mine.</title>
        <authorList>
            <person name="Bonis B.M."/>
            <person name="Gralnick J.A."/>
        </authorList>
    </citation>
    <scope>NUCLEOTIDE SEQUENCE [LARGE SCALE GENOMIC DNA]</scope>
    <source>
        <strain evidence="6 7">JG233</strain>
    </source>
</reference>
<evidence type="ECO:0000313" key="6">
    <source>
        <dbReference type="EMBL" id="KMQ75538.1"/>
    </source>
</evidence>
<organism evidence="6 7">
    <name type="scientific">Marinobacter subterrani</name>
    <dbReference type="NCBI Taxonomy" id="1658765"/>
    <lineage>
        <taxon>Bacteria</taxon>
        <taxon>Pseudomonadati</taxon>
        <taxon>Pseudomonadota</taxon>
        <taxon>Gammaproteobacteria</taxon>
        <taxon>Pseudomonadales</taxon>
        <taxon>Marinobacteraceae</taxon>
        <taxon>Marinobacter</taxon>
    </lineage>
</organism>
<dbReference type="STRING" id="1658765.Msub_11746"/>
<dbReference type="Proteomes" id="UP000036102">
    <property type="component" value="Unassembled WGS sequence"/>
</dbReference>
<proteinExistence type="inferred from homology"/>
<dbReference type="PIRSF" id="PIRSF000451">
    <property type="entry name" value="PKS_III"/>
    <property type="match status" value="1"/>
</dbReference>
<protein>
    <submittedName>
        <fullName evidence="6">Putative naringenin-chalcone synthase</fullName>
    </submittedName>
</protein>
<dbReference type="InterPro" id="IPR011141">
    <property type="entry name" value="Polyketide_synthase_type-III"/>
</dbReference>
<dbReference type="InterPro" id="IPR016039">
    <property type="entry name" value="Thiolase-like"/>
</dbReference>
<dbReference type="SUPFAM" id="SSF53901">
    <property type="entry name" value="Thiolase-like"/>
    <property type="match status" value="1"/>
</dbReference>
<gene>
    <name evidence="6" type="ORF">Msub_11746</name>
</gene>
<accession>A0A0J7JAR5</accession>
<dbReference type="Pfam" id="PF02797">
    <property type="entry name" value="Chal_sti_synt_C"/>
    <property type="match status" value="1"/>
</dbReference>
<evidence type="ECO:0000259" key="5">
    <source>
        <dbReference type="Pfam" id="PF02797"/>
    </source>
</evidence>
<dbReference type="PANTHER" id="PTHR11877:SF46">
    <property type="entry name" value="TYPE III POLYKETIDE SYNTHASE A"/>
    <property type="match status" value="1"/>
</dbReference>
<dbReference type="EMBL" id="LFBU01000001">
    <property type="protein sequence ID" value="KMQ75538.1"/>
    <property type="molecule type" value="Genomic_DNA"/>
</dbReference>
<evidence type="ECO:0000313" key="7">
    <source>
        <dbReference type="Proteomes" id="UP000036102"/>
    </source>
</evidence>
<feature type="active site" description="Acyl-thioester intermediate" evidence="3">
    <location>
        <position position="154"/>
    </location>
</feature>
<comment type="caution">
    <text evidence="6">The sequence shown here is derived from an EMBL/GenBank/DDBJ whole genome shotgun (WGS) entry which is preliminary data.</text>
</comment>
<comment type="similarity">
    <text evidence="1">Belongs to the thiolase-like superfamily. Chalcone/stilbene synthases family.</text>
</comment>
<dbReference type="AlphaFoldDB" id="A0A0J7JAR5"/>
<dbReference type="PANTHER" id="PTHR11877">
    <property type="entry name" value="HYDROXYMETHYLGLUTARYL-COA SYNTHASE"/>
    <property type="match status" value="1"/>
</dbReference>
<dbReference type="GO" id="GO:0030639">
    <property type="term" value="P:polyketide biosynthetic process"/>
    <property type="evidence" value="ECO:0007669"/>
    <property type="project" value="TreeGrafter"/>
</dbReference>
<keyword evidence="7" id="KW-1185">Reference proteome</keyword>
<evidence type="ECO:0000256" key="1">
    <source>
        <dbReference type="ARBA" id="ARBA00005531"/>
    </source>
</evidence>
<feature type="domain" description="Chalcone/stilbene synthase N-terminal" evidence="4">
    <location>
        <begin position="4"/>
        <end position="216"/>
    </location>
</feature>
<dbReference type="PATRIC" id="fig|1658765.3.peg.1740"/>
<evidence type="ECO:0000256" key="3">
    <source>
        <dbReference type="PIRSR" id="PIRSR000451-1"/>
    </source>
</evidence>
<dbReference type="RefSeq" id="WP_048495619.1">
    <property type="nucleotide sequence ID" value="NZ_LFBU01000001.1"/>
</dbReference>
<sequence>MTIAHINGIGTAVPEHDIHQPINAVLRTMLPDERTRRVFDRMAEHSAIGHRYSFMGADGRTDGQEVDANGFYRRGNFPGTGARMALYETEAPRLAKRAVAALEREIPTGVLDGITHLVVASCTGFTAPGLDLQLVKDLGLRPDVQRTLVGFMGCSAAIPALRVAYQAVHTNPAARVLVVNLELCSLHLQETTDLNSLLSLTLFADGASAALVTAQPGGIALLDFLAMIIPDSGELMTWRIGDQGFSMHLSGQVPQRIKQTLREEMEQAGANKILRGEKVQDFDLWAVHPGGRSVLDAVETGLGLTSDDLSSSRRILHNFGTMSSATIMFVLQDMLRLHQNRHNHHDEARGLAMAFGPGMVAETFRFQMAA</sequence>
<dbReference type="CDD" id="cd00831">
    <property type="entry name" value="CHS_like"/>
    <property type="match status" value="1"/>
</dbReference>
<evidence type="ECO:0000256" key="2">
    <source>
        <dbReference type="ARBA" id="ARBA00022679"/>
    </source>
</evidence>
<feature type="domain" description="Chalcone/stilbene synthase C-terminal" evidence="5">
    <location>
        <begin position="227"/>
        <end position="364"/>
    </location>
</feature>
<keyword evidence="2" id="KW-0808">Transferase</keyword>
<dbReference type="InterPro" id="IPR012328">
    <property type="entry name" value="Chalcone/stilbene_synt_C"/>
</dbReference>
<dbReference type="Gene3D" id="3.40.47.10">
    <property type="match status" value="2"/>
</dbReference>
<dbReference type="InterPro" id="IPR001099">
    <property type="entry name" value="Chalcone/stilbene_synt_N"/>
</dbReference>
<dbReference type="Pfam" id="PF00195">
    <property type="entry name" value="Chal_sti_synt_N"/>
    <property type="match status" value="1"/>
</dbReference>
<dbReference type="OrthoDB" id="9786288at2"/>